<gene>
    <name evidence="3" type="ORF">Cch02nite_73430</name>
</gene>
<dbReference type="SUPFAM" id="SSF56059">
    <property type="entry name" value="Glutathione synthetase ATP-binding domain-like"/>
    <property type="match status" value="1"/>
</dbReference>
<name>A0A8J3K4F9_9ACTN</name>
<evidence type="ECO:0000259" key="2">
    <source>
        <dbReference type="PROSITE" id="PS50975"/>
    </source>
</evidence>
<organism evidence="3 4">
    <name type="scientific">Catellatospora chokoriensis</name>
    <dbReference type="NCBI Taxonomy" id="310353"/>
    <lineage>
        <taxon>Bacteria</taxon>
        <taxon>Bacillati</taxon>
        <taxon>Actinomycetota</taxon>
        <taxon>Actinomycetes</taxon>
        <taxon>Micromonosporales</taxon>
        <taxon>Micromonosporaceae</taxon>
        <taxon>Catellatospora</taxon>
    </lineage>
</organism>
<keyword evidence="1" id="KW-0547">Nucleotide-binding</keyword>
<evidence type="ECO:0000313" key="4">
    <source>
        <dbReference type="Proteomes" id="UP000619293"/>
    </source>
</evidence>
<protein>
    <recommendedName>
        <fullName evidence="2">ATP-grasp domain-containing protein</fullName>
    </recommendedName>
</protein>
<dbReference type="Gene3D" id="3.30.470.20">
    <property type="entry name" value="ATP-grasp fold, B domain"/>
    <property type="match status" value="1"/>
</dbReference>
<accession>A0A8J3K4F9</accession>
<dbReference type="GO" id="GO:0005524">
    <property type="term" value="F:ATP binding"/>
    <property type="evidence" value="ECO:0007669"/>
    <property type="project" value="UniProtKB-UniRule"/>
</dbReference>
<dbReference type="AlphaFoldDB" id="A0A8J3K4F9"/>
<reference evidence="3 4" key="1">
    <citation type="submission" date="2021-01" db="EMBL/GenBank/DDBJ databases">
        <title>Whole genome shotgun sequence of Catellatospora chokoriensis NBRC 107358.</title>
        <authorList>
            <person name="Komaki H."/>
            <person name="Tamura T."/>
        </authorList>
    </citation>
    <scope>NUCLEOTIDE SEQUENCE [LARGE SCALE GENOMIC DNA]</scope>
    <source>
        <strain evidence="3 4">NBRC 107358</strain>
    </source>
</reference>
<sequence>MTHMAGTSRDMTAERPGGTSPVYGIYGPVNTDAATLSDLLSGGAVIRQIPVSVLLALESGSSALQDDALDHVAAAGEGLPLTTATCLDDYWNTSLQILNDDIAYRPLAASRCIAVDKATTYDRLTADGVPVPDYFYGSLSPQLIDNAITAYGPRPVLKPATGTSSLGVYRYRDDLSPADNLAYYRILLRMGNVPATSNIIAMRYAGGAEGLEIGAEITMGAGRVISLVVHEKLTSTQVHPFVDRVMVSPPVHPKIIDALPDLPGHAERIATALGVVHGVLHAELRLDGGVWQALDIAVRPGGGLIAHSVQAITGIDPRVCHILAGLGRPVSDQARNDAAAAYNATCIACCYTPPARRAQVTFAKQAQVAADFRGATNVLGWHINAAEVADALFEPDAGLSVGVGAPTPHAALTRLRALVEPHGYTAA</sequence>
<dbReference type="EMBL" id="BONG01000075">
    <property type="protein sequence ID" value="GIF93899.1"/>
    <property type="molecule type" value="Genomic_DNA"/>
</dbReference>
<comment type="caution">
    <text evidence="3">The sequence shown here is derived from an EMBL/GenBank/DDBJ whole genome shotgun (WGS) entry which is preliminary data.</text>
</comment>
<evidence type="ECO:0000313" key="3">
    <source>
        <dbReference type="EMBL" id="GIF93899.1"/>
    </source>
</evidence>
<dbReference type="InterPro" id="IPR011761">
    <property type="entry name" value="ATP-grasp"/>
</dbReference>
<dbReference type="PROSITE" id="PS50975">
    <property type="entry name" value="ATP_GRASP"/>
    <property type="match status" value="1"/>
</dbReference>
<feature type="domain" description="ATP-grasp" evidence="2">
    <location>
        <begin position="121"/>
        <end position="326"/>
    </location>
</feature>
<proteinExistence type="predicted"/>
<dbReference type="GO" id="GO:0046872">
    <property type="term" value="F:metal ion binding"/>
    <property type="evidence" value="ECO:0007669"/>
    <property type="project" value="InterPro"/>
</dbReference>
<evidence type="ECO:0000256" key="1">
    <source>
        <dbReference type="PROSITE-ProRule" id="PRU00409"/>
    </source>
</evidence>
<keyword evidence="1" id="KW-0067">ATP-binding</keyword>
<dbReference type="Proteomes" id="UP000619293">
    <property type="component" value="Unassembled WGS sequence"/>
</dbReference>
<keyword evidence="4" id="KW-1185">Reference proteome</keyword>